<evidence type="ECO:0000256" key="1">
    <source>
        <dbReference type="ARBA" id="ARBA00001936"/>
    </source>
</evidence>
<name>A0A409VJR3_9AGAR</name>
<dbReference type="GO" id="GO:0046872">
    <property type="term" value="F:metal ion binding"/>
    <property type="evidence" value="ECO:0007669"/>
    <property type="project" value="UniProtKB-KW"/>
</dbReference>
<feature type="domain" description="Nudix hydrolase" evidence="7">
    <location>
        <begin position="14"/>
        <end position="198"/>
    </location>
</feature>
<sequence length="320" mass="35608">MPAASGLSNVVAPTPRPSASLVVVNERNEILLVRRNPKASAFAGMHVFPGGNFDPKQDKTLAMTAIRETFEESGLLLASAGLGLPEHVLDKARHAVHQQKVPFHDFLQSEGLEADVDLLLPFTEWVTPPDQPRRFRTQFFVTFLSRAPSLGFSSGAKQERIPTHDGGQEVIEARFIHPRGALDECRQGKISFMPPQYYILSTLADILHGPLNTQEQQDKVRTLSKGTFGRMTINPRPFGKDENGRTILTYEGDETRGGPKGRLHRVLAKFKPGVRVRPNEQALQDFLRIFALKVATDIILIRNFDIFSEIEGQVAEPAKL</sequence>
<dbReference type="Pfam" id="PF00293">
    <property type="entry name" value="NUDIX"/>
    <property type="match status" value="1"/>
</dbReference>
<gene>
    <name evidence="8" type="ORF">CVT26_011214</name>
</gene>
<evidence type="ECO:0000256" key="3">
    <source>
        <dbReference type="ARBA" id="ARBA00022723"/>
    </source>
</evidence>
<dbReference type="PROSITE" id="PS51462">
    <property type="entry name" value="NUDIX"/>
    <property type="match status" value="1"/>
</dbReference>
<evidence type="ECO:0000256" key="5">
    <source>
        <dbReference type="ARBA" id="ARBA00022842"/>
    </source>
</evidence>
<evidence type="ECO:0000313" key="8">
    <source>
        <dbReference type="EMBL" id="PPQ66456.1"/>
    </source>
</evidence>
<comment type="caution">
    <text evidence="8">The sequence shown here is derived from an EMBL/GenBank/DDBJ whole genome shotgun (WGS) entry which is preliminary data.</text>
</comment>
<dbReference type="STRING" id="231916.A0A409VJR3"/>
<keyword evidence="4" id="KW-0378">Hydrolase</keyword>
<dbReference type="InParanoid" id="A0A409VJR3"/>
<dbReference type="PANTHER" id="PTHR12318">
    <property type="entry name" value="TESTOSTERONE-REGULATED PROTEIN RP2"/>
    <property type="match status" value="1"/>
</dbReference>
<evidence type="ECO:0000256" key="2">
    <source>
        <dbReference type="ARBA" id="ARBA00001946"/>
    </source>
</evidence>
<keyword evidence="9" id="KW-1185">Reference proteome</keyword>
<dbReference type="PANTHER" id="PTHR12318:SF0">
    <property type="entry name" value="ACYL-COENZYME A DIPHOSPHATASE NUDT19"/>
    <property type="match status" value="1"/>
</dbReference>
<organism evidence="8 9">
    <name type="scientific">Gymnopilus dilepis</name>
    <dbReference type="NCBI Taxonomy" id="231916"/>
    <lineage>
        <taxon>Eukaryota</taxon>
        <taxon>Fungi</taxon>
        <taxon>Dikarya</taxon>
        <taxon>Basidiomycota</taxon>
        <taxon>Agaricomycotina</taxon>
        <taxon>Agaricomycetes</taxon>
        <taxon>Agaricomycetidae</taxon>
        <taxon>Agaricales</taxon>
        <taxon>Agaricineae</taxon>
        <taxon>Hymenogastraceae</taxon>
        <taxon>Gymnopilus</taxon>
    </lineage>
</organism>
<dbReference type="InterPro" id="IPR000086">
    <property type="entry name" value="NUDIX_hydrolase_dom"/>
</dbReference>
<dbReference type="Gene3D" id="3.90.79.10">
    <property type="entry name" value="Nucleoside Triphosphate Pyrophosphohydrolase"/>
    <property type="match status" value="1"/>
</dbReference>
<dbReference type="OrthoDB" id="1695362at2759"/>
<evidence type="ECO:0000259" key="7">
    <source>
        <dbReference type="PROSITE" id="PS51462"/>
    </source>
</evidence>
<evidence type="ECO:0000313" key="9">
    <source>
        <dbReference type="Proteomes" id="UP000284706"/>
    </source>
</evidence>
<comment type="cofactor">
    <cofactor evidence="2">
        <name>Mg(2+)</name>
        <dbReference type="ChEBI" id="CHEBI:18420"/>
    </cofactor>
</comment>
<protein>
    <recommendedName>
        <fullName evidence="7">Nudix hydrolase domain-containing protein</fullName>
    </recommendedName>
</protein>
<dbReference type="InterPro" id="IPR039121">
    <property type="entry name" value="NUDT19"/>
</dbReference>
<reference evidence="8 9" key="1">
    <citation type="journal article" date="2018" name="Evol. Lett.">
        <title>Horizontal gene cluster transfer increased hallucinogenic mushroom diversity.</title>
        <authorList>
            <person name="Reynolds H.T."/>
            <person name="Vijayakumar V."/>
            <person name="Gluck-Thaler E."/>
            <person name="Korotkin H.B."/>
            <person name="Matheny P.B."/>
            <person name="Slot J.C."/>
        </authorList>
    </citation>
    <scope>NUCLEOTIDE SEQUENCE [LARGE SCALE GENOMIC DNA]</scope>
    <source>
        <strain evidence="8 9">SRW20</strain>
    </source>
</reference>
<evidence type="ECO:0000256" key="4">
    <source>
        <dbReference type="ARBA" id="ARBA00022801"/>
    </source>
</evidence>
<evidence type="ECO:0000256" key="6">
    <source>
        <dbReference type="ARBA" id="ARBA00023211"/>
    </source>
</evidence>
<dbReference type="EMBL" id="NHYE01005630">
    <property type="protein sequence ID" value="PPQ66456.1"/>
    <property type="molecule type" value="Genomic_DNA"/>
</dbReference>
<dbReference type="InterPro" id="IPR015797">
    <property type="entry name" value="NUDIX_hydrolase-like_dom_sf"/>
</dbReference>
<dbReference type="AlphaFoldDB" id="A0A409VJR3"/>
<dbReference type="SUPFAM" id="SSF55811">
    <property type="entry name" value="Nudix"/>
    <property type="match status" value="1"/>
</dbReference>
<dbReference type="Proteomes" id="UP000284706">
    <property type="component" value="Unassembled WGS sequence"/>
</dbReference>
<comment type="cofactor">
    <cofactor evidence="1">
        <name>Mn(2+)</name>
        <dbReference type="ChEBI" id="CHEBI:29035"/>
    </cofactor>
</comment>
<dbReference type="GO" id="GO:0016818">
    <property type="term" value="F:hydrolase activity, acting on acid anhydrides, in phosphorus-containing anhydrides"/>
    <property type="evidence" value="ECO:0007669"/>
    <property type="project" value="InterPro"/>
</dbReference>
<proteinExistence type="predicted"/>
<dbReference type="GO" id="GO:0005739">
    <property type="term" value="C:mitochondrion"/>
    <property type="evidence" value="ECO:0007669"/>
    <property type="project" value="TreeGrafter"/>
</dbReference>
<accession>A0A409VJR3</accession>
<dbReference type="CDD" id="cd18870">
    <property type="entry name" value="NUDIX_AcylCoAdiphos_Nudt19"/>
    <property type="match status" value="1"/>
</dbReference>
<keyword evidence="5" id="KW-0460">Magnesium</keyword>
<keyword evidence="3" id="KW-0479">Metal-binding</keyword>
<keyword evidence="6" id="KW-0464">Manganese</keyword>